<dbReference type="AlphaFoldDB" id="A0AAV4STP9"/>
<comment type="caution">
    <text evidence="2">The sequence shown here is derived from an EMBL/GenBank/DDBJ whole genome shotgun (WGS) entry which is preliminary data.</text>
</comment>
<protein>
    <submittedName>
        <fullName evidence="2">Uncharacterized protein</fullName>
    </submittedName>
</protein>
<reference evidence="2 3" key="1">
    <citation type="submission" date="2021-06" db="EMBL/GenBank/DDBJ databases">
        <title>Caerostris extrusa draft genome.</title>
        <authorList>
            <person name="Kono N."/>
            <person name="Arakawa K."/>
        </authorList>
    </citation>
    <scope>NUCLEOTIDE SEQUENCE [LARGE SCALE GENOMIC DNA]</scope>
</reference>
<accession>A0AAV4STP9</accession>
<name>A0AAV4STP9_CAEEX</name>
<dbReference type="EMBL" id="BPLR01010172">
    <property type="protein sequence ID" value="GIY37429.1"/>
    <property type="molecule type" value="Genomic_DNA"/>
</dbReference>
<feature type="compositionally biased region" description="Basic and acidic residues" evidence="1">
    <location>
        <begin position="1"/>
        <end position="16"/>
    </location>
</feature>
<organism evidence="2 3">
    <name type="scientific">Caerostris extrusa</name>
    <name type="common">Bark spider</name>
    <name type="synonym">Caerostris bankana</name>
    <dbReference type="NCBI Taxonomy" id="172846"/>
    <lineage>
        <taxon>Eukaryota</taxon>
        <taxon>Metazoa</taxon>
        <taxon>Ecdysozoa</taxon>
        <taxon>Arthropoda</taxon>
        <taxon>Chelicerata</taxon>
        <taxon>Arachnida</taxon>
        <taxon>Araneae</taxon>
        <taxon>Araneomorphae</taxon>
        <taxon>Entelegynae</taxon>
        <taxon>Araneoidea</taxon>
        <taxon>Araneidae</taxon>
        <taxon>Caerostris</taxon>
    </lineage>
</organism>
<proteinExistence type="predicted"/>
<evidence type="ECO:0000313" key="2">
    <source>
        <dbReference type="EMBL" id="GIY37429.1"/>
    </source>
</evidence>
<sequence>MSSRDEKGEIKNHTFKELSNSGRGQAPLNFHQAHNSGNIRFQQTPVHLQQTWNSGKNQFQKQNLTSIRATHSPEKEFYPIPESVLQPEKKFLSPGTSKRRKINKSEWWKKKKTGKEVEPLFSFQRTPVKIERQFIDIETEDDDDDSPSVCSSEGSFWTTNISNDEMDNFSDESEVSMISSIKDNEFSEDIGLGISSNQTGIISVFWDIENCPVPRKNLQLIL</sequence>
<dbReference type="Proteomes" id="UP001054945">
    <property type="component" value="Unassembled WGS sequence"/>
</dbReference>
<keyword evidence="3" id="KW-1185">Reference proteome</keyword>
<gene>
    <name evidence="2" type="ORF">CEXT_363491</name>
</gene>
<evidence type="ECO:0000256" key="1">
    <source>
        <dbReference type="SAM" id="MobiDB-lite"/>
    </source>
</evidence>
<feature type="region of interest" description="Disordered" evidence="1">
    <location>
        <begin position="1"/>
        <end position="32"/>
    </location>
</feature>
<evidence type="ECO:0000313" key="3">
    <source>
        <dbReference type="Proteomes" id="UP001054945"/>
    </source>
</evidence>